<dbReference type="PANTHER" id="PTHR43586">
    <property type="entry name" value="CYSTEINE DESULFURASE"/>
    <property type="match status" value="1"/>
</dbReference>
<sequence length="361" mass="39205">MTIDIDKILRDFPYLDEVLYLNTASTGISWRGQGAAAARFYDGMQSRGFDGRDDWRALAGRVQLQLSKLLSVEPDEIGFVGSTTEALNLVTQAMPVKSGDQIVFAADEFPSLRQAMDALQARGATLCPVDITDEEQRTDILCNAVPGARVVGMSHVHWHSGTKVDLGRISEACRREGADLIVDGIQALGATPVDASSCQVYAASVFKWLLSGFGLGIVVISRDFRRKLTPLSRGYANPVPSNDIRYGHINYPGLAAFGATLDFLEGIGWSAIMERTAMLRDRLIAGLNDAGVAIATPPNAAAGIVSARARDAETLVVRLQERKVRVEARGNLVRISPHFYNTESEIDRFCEIFAELGAKSS</sequence>
<evidence type="ECO:0000256" key="1">
    <source>
        <dbReference type="ARBA" id="ARBA00022898"/>
    </source>
</evidence>
<dbReference type="PANTHER" id="PTHR43586:SF15">
    <property type="entry name" value="BLR3095 PROTEIN"/>
    <property type="match status" value="1"/>
</dbReference>
<evidence type="ECO:0000313" key="3">
    <source>
        <dbReference type="EMBL" id="NGN45291.1"/>
    </source>
</evidence>
<evidence type="ECO:0000313" key="4">
    <source>
        <dbReference type="Proteomes" id="UP000481252"/>
    </source>
</evidence>
<dbReference type="Gene3D" id="3.90.1150.10">
    <property type="entry name" value="Aspartate Aminotransferase, domain 1"/>
    <property type="match status" value="1"/>
</dbReference>
<proteinExistence type="predicted"/>
<keyword evidence="4" id="KW-1185">Reference proteome</keyword>
<dbReference type="RefSeq" id="WP_165121663.1">
    <property type="nucleotide sequence ID" value="NZ_JAAKZG010000034.1"/>
</dbReference>
<accession>A0A7C9VIS8</accession>
<gene>
    <name evidence="3" type="ORF">G6N74_30020</name>
</gene>
<dbReference type="InterPro" id="IPR000192">
    <property type="entry name" value="Aminotrans_V_dom"/>
</dbReference>
<dbReference type="InterPro" id="IPR015422">
    <property type="entry name" value="PyrdxlP-dep_Trfase_small"/>
</dbReference>
<dbReference type="Gene3D" id="3.40.640.10">
    <property type="entry name" value="Type I PLP-dependent aspartate aminotransferase-like (Major domain)"/>
    <property type="match status" value="1"/>
</dbReference>
<dbReference type="GO" id="GO:0008483">
    <property type="term" value="F:transaminase activity"/>
    <property type="evidence" value="ECO:0007669"/>
    <property type="project" value="UniProtKB-KW"/>
</dbReference>
<dbReference type="EMBL" id="JAAKZG010000034">
    <property type="protein sequence ID" value="NGN45291.1"/>
    <property type="molecule type" value="Genomic_DNA"/>
</dbReference>
<comment type="caution">
    <text evidence="3">The sequence shown here is derived from an EMBL/GenBank/DDBJ whole genome shotgun (WGS) entry which is preliminary data.</text>
</comment>
<dbReference type="Proteomes" id="UP000481252">
    <property type="component" value="Unassembled WGS sequence"/>
</dbReference>
<dbReference type="SUPFAM" id="SSF53383">
    <property type="entry name" value="PLP-dependent transferases"/>
    <property type="match status" value="1"/>
</dbReference>
<dbReference type="InterPro" id="IPR015421">
    <property type="entry name" value="PyrdxlP-dep_Trfase_major"/>
</dbReference>
<reference evidence="3 4" key="1">
    <citation type="submission" date="2020-02" db="EMBL/GenBank/DDBJ databases">
        <title>Genome sequence of the type strain CGMCC 1.15528 of Mesorhizobium zhangyense.</title>
        <authorList>
            <person name="Gao J."/>
            <person name="Sun J."/>
        </authorList>
    </citation>
    <scope>NUCLEOTIDE SEQUENCE [LARGE SCALE GENOMIC DNA]</scope>
    <source>
        <strain evidence="3 4">CGMCC 1.15528</strain>
    </source>
</reference>
<keyword evidence="3" id="KW-0032">Aminotransferase</keyword>
<organism evidence="3 4">
    <name type="scientific">Mesorhizobium zhangyense</name>
    <dbReference type="NCBI Taxonomy" id="1776730"/>
    <lineage>
        <taxon>Bacteria</taxon>
        <taxon>Pseudomonadati</taxon>
        <taxon>Pseudomonadota</taxon>
        <taxon>Alphaproteobacteria</taxon>
        <taxon>Hyphomicrobiales</taxon>
        <taxon>Phyllobacteriaceae</taxon>
        <taxon>Mesorhizobium</taxon>
    </lineage>
</organism>
<keyword evidence="1" id="KW-0663">Pyridoxal phosphate</keyword>
<protein>
    <submittedName>
        <fullName evidence="3">Aminotransferase class V-fold PLP-dependent enzyme</fullName>
    </submittedName>
</protein>
<dbReference type="Pfam" id="PF00266">
    <property type="entry name" value="Aminotran_5"/>
    <property type="match status" value="1"/>
</dbReference>
<evidence type="ECO:0000259" key="2">
    <source>
        <dbReference type="Pfam" id="PF00266"/>
    </source>
</evidence>
<name>A0A7C9VIS8_9HYPH</name>
<keyword evidence="3" id="KW-0808">Transferase</keyword>
<dbReference type="AlphaFoldDB" id="A0A7C9VIS8"/>
<feature type="domain" description="Aminotransferase class V" evidence="2">
    <location>
        <begin position="65"/>
        <end position="349"/>
    </location>
</feature>
<dbReference type="InterPro" id="IPR015424">
    <property type="entry name" value="PyrdxlP-dep_Trfase"/>
</dbReference>